<dbReference type="Gene3D" id="2.60.40.10">
    <property type="entry name" value="Immunoglobulins"/>
    <property type="match status" value="1"/>
</dbReference>
<dbReference type="SUPFAM" id="SSF55874">
    <property type="entry name" value="ATPase domain of HSP90 chaperone/DNA topoisomerase II/histidine kinase"/>
    <property type="match status" value="1"/>
</dbReference>
<keyword evidence="3 9" id="KW-0597">Phosphoprotein</keyword>
<accession>A0A7K1SQA5</accession>
<dbReference type="PROSITE" id="PS01124">
    <property type="entry name" value="HTH_ARAC_FAMILY_2"/>
    <property type="match status" value="1"/>
</dbReference>
<evidence type="ECO:0000256" key="2">
    <source>
        <dbReference type="ARBA" id="ARBA00012438"/>
    </source>
</evidence>
<dbReference type="InterPro" id="IPR011123">
    <property type="entry name" value="Y_Y_Y"/>
</dbReference>
<keyword evidence="5" id="KW-0418">Kinase</keyword>
<dbReference type="SUPFAM" id="SSF47384">
    <property type="entry name" value="Homodimeric domain of signal transducing histidine kinase"/>
    <property type="match status" value="1"/>
</dbReference>
<organism evidence="13 14">
    <name type="scientific">Spirosoma arboris</name>
    <dbReference type="NCBI Taxonomy" id="2682092"/>
    <lineage>
        <taxon>Bacteria</taxon>
        <taxon>Pseudomonadati</taxon>
        <taxon>Bacteroidota</taxon>
        <taxon>Cytophagia</taxon>
        <taxon>Cytophagales</taxon>
        <taxon>Cytophagaceae</taxon>
        <taxon>Spirosoma</taxon>
    </lineage>
</organism>
<dbReference type="InterPro" id="IPR004358">
    <property type="entry name" value="Sig_transdc_His_kin-like_C"/>
</dbReference>
<dbReference type="InterPro" id="IPR001789">
    <property type="entry name" value="Sig_transdc_resp-reg_receiver"/>
</dbReference>
<dbReference type="Gene3D" id="1.10.10.60">
    <property type="entry name" value="Homeodomain-like"/>
    <property type="match status" value="1"/>
</dbReference>
<evidence type="ECO:0000256" key="6">
    <source>
        <dbReference type="ARBA" id="ARBA00023015"/>
    </source>
</evidence>
<name>A0A7K1SQA5_9BACT</name>
<dbReference type="PANTHER" id="PTHR43547:SF2">
    <property type="entry name" value="HYBRID SIGNAL TRANSDUCTION HISTIDINE KINASE C"/>
    <property type="match status" value="1"/>
</dbReference>
<keyword evidence="6" id="KW-0805">Transcription regulation</keyword>
<dbReference type="Pfam" id="PF07494">
    <property type="entry name" value="Reg_prop"/>
    <property type="match status" value="3"/>
</dbReference>
<dbReference type="InterPro" id="IPR036097">
    <property type="entry name" value="HisK_dim/P_sf"/>
</dbReference>
<evidence type="ECO:0000313" key="14">
    <source>
        <dbReference type="Proteomes" id="UP000436006"/>
    </source>
</evidence>
<dbReference type="InterPro" id="IPR018060">
    <property type="entry name" value="HTH_AraC"/>
</dbReference>
<dbReference type="EMBL" id="WPIN01000029">
    <property type="protein sequence ID" value="MVM35988.1"/>
    <property type="molecule type" value="Genomic_DNA"/>
</dbReference>
<sequence>MKWLSRTIYCIWAVGLLTTVGRTQDTQGRFRFEHITMDEGLSHSDALAVTQDKQGFIWIGTNKGINRYDGYGLKKYGLPMNQLSGLSSNRIRVLHVSPDSSVWAGGERAGLFWFDATHDKFISIRALPCPPAYRHLIPLLAQTSVFAITSDRQGNVWVGTQESLFRLAIDQEGRIRYLQQISVRDPITHSIHPVRKLVTDQQGKVWIGTLDAGLWMVQGSNQEMPILKATQVSSFPNLTIHALHLDTHGDLWIGTADQVFWASVSMIRQPATFQAQSLKQHFTDVEGLFLDSMDRLWIGTNAGLWQIGSGPASGKTPPVLETNARIFIPDATDSYSITSVWVHDMLEDRFHNLWLATSAGGLNQVRLQSKPFVHLQLQASRQTTLADNYVLAITKDEQRNRLWIGSLNGLARYDLGQKTFRYYLRTPSSANVNMIGVSALFRSSAGTVWVGTRNKGLFLLNDTNTLPTLLSAIPNLSWANVRIESITEDRFHTIWVATSGTGLHRFTLQGRYIRSYAEANQTLLSNQLSSLYSDNQQDLLWVSTKNAGLLKMQITPTSLSLVRQFKHDPNREASLSSNFTWSVQKDPQGNLWVGTIGGGLNRLVTNAGGQEVIQRYNQQVPETDVEALLLDKAGTVWIGGEGLFQFNPATRQVLHYTVSDGLQSNSFKVGAAYRATDGTLYVGGINGVTAFNPSAIRSNPVPPQMQIVGLRVMNQPVTSGDTINGRVLISKPFSEPQALRIKPSENDFTIEFVGLNFASPRQNRYAYQLVGYNDDWVYPIDGQRTANFANLPAGDYTFRVKGSNGDGVWSTPLTTLSLTVLPPWWRTWWAYLLYALTIGAALFIYRRIELTQQDLKNKLELEQFKVEKEKEMTDTKLRFFTNVSHELRTPLTLILGPMEELVTALGQQTGFKEKVTLMHRQTHKLFDLVNQLLEFRKVESGHISLRVTQGDIISFLNELFILFKLKAEEQQLNYELTIPPTAVPLYFDTSKLEIILVNLLSNAFKYSPQGGRVQVSAEVIGQPDRPAIFQAGKLTDNFIEITVRDWGVGMRPDEVDKIFDPYYQASHTETLRVMGTGIGLSLVAQLVERHQGDISVQSELAHGTTFTVKLPFGKAHLKATDFGADTSPIIKDATYLPAAETRPERLSLPADLKNTFRLLVVEDNDDLRQYVEGIFTSEFDVHTAVDGLEGWNKALEIQPDVVISDVMMPRSDGLELCRKIKQNPKTAHIPVILLTARTAATHELEGLEMGADDYIAKPFNSQLLQARVVTLLLNRYRLREYYKRQILLEPTEIDIPDADRQFLEQAMSIVEKNMTNPEFNVPELVREMAMSQSVFYRRIKNMTGQTVVEFIRDVRMKRGAYLLANTSLRISDVAMQVGIDDPKQFSKNFQKLYNISPSDYIKQFRNKENAGEQTTLIDFPSI</sequence>
<dbReference type="SMART" id="SM00342">
    <property type="entry name" value="HTH_ARAC"/>
    <property type="match status" value="1"/>
</dbReference>
<dbReference type="CDD" id="cd00082">
    <property type="entry name" value="HisKA"/>
    <property type="match status" value="1"/>
</dbReference>
<comment type="catalytic activity">
    <reaction evidence="1">
        <text>ATP + protein L-histidine = ADP + protein N-phospho-L-histidine.</text>
        <dbReference type="EC" id="2.7.13.3"/>
    </reaction>
</comment>
<evidence type="ECO:0000259" key="12">
    <source>
        <dbReference type="PROSITE" id="PS50110"/>
    </source>
</evidence>
<reference evidence="13 14" key="1">
    <citation type="submission" date="2019-12" db="EMBL/GenBank/DDBJ databases">
        <title>Spirosoma sp. HMF4905 genome sequencing and assembly.</title>
        <authorList>
            <person name="Kang H."/>
            <person name="Cha I."/>
            <person name="Kim H."/>
            <person name="Joh K."/>
        </authorList>
    </citation>
    <scope>NUCLEOTIDE SEQUENCE [LARGE SCALE GENOMIC DNA]</scope>
    <source>
        <strain evidence="13 14">HMF4905</strain>
    </source>
</reference>
<dbReference type="InterPro" id="IPR003594">
    <property type="entry name" value="HATPase_dom"/>
</dbReference>
<evidence type="ECO:0000256" key="9">
    <source>
        <dbReference type="PROSITE-ProRule" id="PRU00169"/>
    </source>
</evidence>
<feature type="domain" description="HTH araC/xylS-type" evidence="10">
    <location>
        <begin position="1304"/>
        <end position="1403"/>
    </location>
</feature>
<dbReference type="InterPro" id="IPR036890">
    <property type="entry name" value="HATPase_C_sf"/>
</dbReference>
<evidence type="ECO:0000313" key="13">
    <source>
        <dbReference type="EMBL" id="MVM35988.1"/>
    </source>
</evidence>
<feature type="domain" description="Histidine kinase" evidence="11">
    <location>
        <begin position="882"/>
        <end position="1114"/>
    </location>
</feature>
<dbReference type="SMART" id="SM00387">
    <property type="entry name" value="HATPase_c"/>
    <property type="match status" value="1"/>
</dbReference>
<proteinExistence type="predicted"/>
<keyword evidence="14" id="KW-1185">Reference proteome</keyword>
<dbReference type="Pfam" id="PF12833">
    <property type="entry name" value="HTH_18"/>
    <property type="match status" value="1"/>
</dbReference>
<evidence type="ECO:0000256" key="3">
    <source>
        <dbReference type="ARBA" id="ARBA00022553"/>
    </source>
</evidence>
<evidence type="ECO:0000256" key="7">
    <source>
        <dbReference type="ARBA" id="ARBA00023125"/>
    </source>
</evidence>
<dbReference type="InterPro" id="IPR015943">
    <property type="entry name" value="WD40/YVTN_repeat-like_dom_sf"/>
</dbReference>
<feature type="domain" description="Response regulatory" evidence="12">
    <location>
        <begin position="1157"/>
        <end position="1272"/>
    </location>
</feature>
<dbReference type="CDD" id="cd17574">
    <property type="entry name" value="REC_OmpR"/>
    <property type="match status" value="1"/>
</dbReference>
<dbReference type="Gene3D" id="1.10.287.130">
    <property type="match status" value="1"/>
</dbReference>
<dbReference type="Proteomes" id="UP000436006">
    <property type="component" value="Unassembled WGS sequence"/>
</dbReference>
<evidence type="ECO:0000256" key="8">
    <source>
        <dbReference type="ARBA" id="ARBA00023163"/>
    </source>
</evidence>
<dbReference type="PANTHER" id="PTHR43547">
    <property type="entry name" value="TWO-COMPONENT HISTIDINE KINASE"/>
    <property type="match status" value="1"/>
</dbReference>
<dbReference type="InterPro" id="IPR009057">
    <property type="entry name" value="Homeodomain-like_sf"/>
</dbReference>
<dbReference type="SUPFAM" id="SSF46689">
    <property type="entry name" value="Homeodomain-like"/>
    <property type="match status" value="1"/>
</dbReference>
<protein>
    <recommendedName>
        <fullName evidence="2">histidine kinase</fullName>
        <ecNumber evidence="2">2.7.13.3</ecNumber>
    </recommendedName>
</protein>
<dbReference type="GO" id="GO:0003700">
    <property type="term" value="F:DNA-binding transcription factor activity"/>
    <property type="evidence" value="ECO:0007669"/>
    <property type="project" value="InterPro"/>
</dbReference>
<dbReference type="PRINTS" id="PR00344">
    <property type="entry name" value="BCTRLSENSOR"/>
</dbReference>
<dbReference type="Pfam" id="PF02518">
    <property type="entry name" value="HATPase_c"/>
    <property type="match status" value="1"/>
</dbReference>
<dbReference type="InterPro" id="IPR011110">
    <property type="entry name" value="Reg_prop"/>
</dbReference>
<dbReference type="PROSITE" id="PS50109">
    <property type="entry name" value="HIS_KIN"/>
    <property type="match status" value="1"/>
</dbReference>
<dbReference type="Gene3D" id="3.30.565.10">
    <property type="entry name" value="Histidine kinase-like ATPase, C-terminal domain"/>
    <property type="match status" value="1"/>
</dbReference>
<evidence type="ECO:0000259" key="11">
    <source>
        <dbReference type="PROSITE" id="PS50109"/>
    </source>
</evidence>
<dbReference type="PROSITE" id="PS50110">
    <property type="entry name" value="RESPONSE_REGULATORY"/>
    <property type="match status" value="1"/>
</dbReference>
<comment type="caution">
    <text evidence="13">The sequence shown here is derived from an EMBL/GenBank/DDBJ whole genome shotgun (WGS) entry which is preliminary data.</text>
</comment>
<evidence type="ECO:0000256" key="4">
    <source>
        <dbReference type="ARBA" id="ARBA00022679"/>
    </source>
</evidence>
<dbReference type="FunFam" id="3.30.565.10:FF:000006">
    <property type="entry name" value="Sensor histidine kinase WalK"/>
    <property type="match status" value="1"/>
</dbReference>
<dbReference type="SUPFAM" id="SSF52172">
    <property type="entry name" value="CheY-like"/>
    <property type="match status" value="1"/>
</dbReference>
<dbReference type="InterPro" id="IPR005467">
    <property type="entry name" value="His_kinase_dom"/>
</dbReference>
<dbReference type="EC" id="2.7.13.3" evidence="2"/>
<dbReference type="Pfam" id="PF07495">
    <property type="entry name" value="Y_Y_Y"/>
    <property type="match status" value="1"/>
</dbReference>
<dbReference type="FunFam" id="1.10.287.130:FF:000045">
    <property type="entry name" value="Two-component system sensor histidine kinase/response regulator"/>
    <property type="match status" value="1"/>
</dbReference>
<evidence type="ECO:0000256" key="1">
    <source>
        <dbReference type="ARBA" id="ARBA00000085"/>
    </source>
</evidence>
<dbReference type="InterPro" id="IPR013783">
    <property type="entry name" value="Ig-like_fold"/>
</dbReference>
<evidence type="ECO:0000256" key="5">
    <source>
        <dbReference type="ARBA" id="ARBA00022777"/>
    </source>
</evidence>
<evidence type="ECO:0000259" key="10">
    <source>
        <dbReference type="PROSITE" id="PS01124"/>
    </source>
</evidence>
<dbReference type="FunFam" id="2.60.40.10:FF:000791">
    <property type="entry name" value="Two-component system sensor histidine kinase/response regulator"/>
    <property type="match status" value="1"/>
</dbReference>
<dbReference type="SMART" id="SM00388">
    <property type="entry name" value="HisKA"/>
    <property type="match status" value="1"/>
</dbReference>
<dbReference type="InterPro" id="IPR003661">
    <property type="entry name" value="HisK_dim/P_dom"/>
</dbReference>
<dbReference type="PROSITE" id="PS00041">
    <property type="entry name" value="HTH_ARAC_FAMILY_1"/>
    <property type="match status" value="1"/>
</dbReference>
<dbReference type="InterPro" id="IPR018062">
    <property type="entry name" value="HTH_AraC-typ_CS"/>
</dbReference>
<dbReference type="Pfam" id="PF00072">
    <property type="entry name" value="Response_reg"/>
    <property type="match status" value="1"/>
</dbReference>
<dbReference type="RefSeq" id="WP_157590787.1">
    <property type="nucleotide sequence ID" value="NZ_WPIN01000029.1"/>
</dbReference>
<dbReference type="SMART" id="SM00448">
    <property type="entry name" value="REC"/>
    <property type="match status" value="1"/>
</dbReference>
<keyword evidence="4" id="KW-0808">Transferase</keyword>
<dbReference type="GO" id="GO:0043565">
    <property type="term" value="F:sequence-specific DNA binding"/>
    <property type="evidence" value="ECO:0007669"/>
    <property type="project" value="InterPro"/>
</dbReference>
<dbReference type="Gene3D" id="2.130.10.10">
    <property type="entry name" value="YVTN repeat-like/Quinoprotein amine dehydrogenase"/>
    <property type="match status" value="4"/>
</dbReference>
<gene>
    <name evidence="13" type="ORF">GO755_38600</name>
</gene>
<dbReference type="InterPro" id="IPR011006">
    <property type="entry name" value="CheY-like_superfamily"/>
</dbReference>
<keyword evidence="8" id="KW-0804">Transcription</keyword>
<dbReference type="GO" id="GO:0000155">
    <property type="term" value="F:phosphorelay sensor kinase activity"/>
    <property type="evidence" value="ECO:0007669"/>
    <property type="project" value="InterPro"/>
</dbReference>
<dbReference type="SUPFAM" id="SSF63829">
    <property type="entry name" value="Calcium-dependent phosphotriesterase"/>
    <property type="match status" value="3"/>
</dbReference>
<dbReference type="Pfam" id="PF00512">
    <property type="entry name" value="HisKA"/>
    <property type="match status" value="1"/>
</dbReference>
<dbReference type="Gene3D" id="3.40.50.2300">
    <property type="match status" value="1"/>
</dbReference>
<feature type="modified residue" description="4-aspartylphosphate" evidence="9">
    <location>
        <position position="1205"/>
    </location>
</feature>
<keyword evidence="7" id="KW-0238">DNA-binding</keyword>